<dbReference type="Proteomes" id="UP001603857">
    <property type="component" value="Unassembled WGS sequence"/>
</dbReference>
<accession>A0ABD1MXW4</accession>
<protein>
    <recommendedName>
        <fullName evidence="1">Reverse transcriptase zinc-binding domain-containing protein</fullName>
    </recommendedName>
</protein>
<gene>
    <name evidence="2" type="ORF">Fmac_008620</name>
</gene>
<sequence>MYKISLRSVAAPTQPRENELRYGHSEIVEKFGLLEDVAMKLTSTIDMFVESQEWSIPHDIIDRIPSLEQRLLKVPTPNMCTSDQPVWRVSSDGIISMKLIRNHLVTPGHKFFWGNLIWNHWTPLARSCLAWMILWGRVPTDEKCMQIGMNLVSICSICGSCQETMQHVFFTCSCVLDIWRWLSDLVQHNLTFNSLEDVLHKVGQRTGPLAVTHLTTLIHKFHINESRHKVFGNRILVLALTVVENGSKGLQYLRLGRDKSFIGFCGVKETLEGGRG</sequence>
<reference evidence="2 3" key="1">
    <citation type="submission" date="2024-08" db="EMBL/GenBank/DDBJ databases">
        <title>Insights into the chromosomal genome structure of Flemingia macrophylla.</title>
        <authorList>
            <person name="Ding Y."/>
            <person name="Zhao Y."/>
            <person name="Bi W."/>
            <person name="Wu M."/>
            <person name="Zhao G."/>
            <person name="Gong Y."/>
            <person name="Li W."/>
            <person name="Zhang P."/>
        </authorList>
    </citation>
    <scope>NUCLEOTIDE SEQUENCE [LARGE SCALE GENOMIC DNA]</scope>
    <source>
        <strain evidence="2">DYQJB</strain>
        <tissue evidence="2">Leaf</tissue>
    </source>
</reference>
<keyword evidence="3" id="KW-1185">Reference proteome</keyword>
<evidence type="ECO:0000313" key="3">
    <source>
        <dbReference type="Proteomes" id="UP001603857"/>
    </source>
</evidence>
<dbReference type="InterPro" id="IPR026960">
    <property type="entry name" value="RVT-Znf"/>
</dbReference>
<dbReference type="AlphaFoldDB" id="A0ABD1MXW4"/>
<feature type="domain" description="Reverse transcriptase zinc-binding" evidence="1">
    <location>
        <begin position="102"/>
        <end position="179"/>
    </location>
</feature>
<evidence type="ECO:0000259" key="1">
    <source>
        <dbReference type="Pfam" id="PF13966"/>
    </source>
</evidence>
<dbReference type="EMBL" id="JBGMDY010000003">
    <property type="protein sequence ID" value="KAL2340680.1"/>
    <property type="molecule type" value="Genomic_DNA"/>
</dbReference>
<comment type="caution">
    <text evidence="2">The sequence shown here is derived from an EMBL/GenBank/DDBJ whole genome shotgun (WGS) entry which is preliminary data.</text>
</comment>
<evidence type="ECO:0000313" key="2">
    <source>
        <dbReference type="EMBL" id="KAL2340680.1"/>
    </source>
</evidence>
<proteinExistence type="predicted"/>
<name>A0ABD1MXW4_9FABA</name>
<dbReference type="Pfam" id="PF13966">
    <property type="entry name" value="zf-RVT"/>
    <property type="match status" value="1"/>
</dbReference>
<organism evidence="2 3">
    <name type="scientific">Flemingia macrophylla</name>
    <dbReference type="NCBI Taxonomy" id="520843"/>
    <lineage>
        <taxon>Eukaryota</taxon>
        <taxon>Viridiplantae</taxon>
        <taxon>Streptophyta</taxon>
        <taxon>Embryophyta</taxon>
        <taxon>Tracheophyta</taxon>
        <taxon>Spermatophyta</taxon>
        <taxon>Magnoliopsida</taxon>
        <taxon>eudicotyledons</taxon>
        <taxon>Gunneridae</taxon>
        <taxon>Pentapetalae</taxon>
        <taxon>rosids</taxon>
        <taxon>fabids</taxon>
        <taxon>Fabales</taxon>
        <taxon>Fabaceae</taxon>
        <taxon>Papilionoideae</taxon>
        <taxon>50 kb inversion clade</taxon>
        <taxon>NPAAA clade</taxon>
        <taxon>indigoferoid/millettioid clade</taxon>
        <taxon>Phaseoleae</taxon>
        <taxon>Flemingia</taxon>
    </lineage>
</organism>